<dbReference type="RefSeq" id="WP_250598853.1">
    <property type="nucleotide sequence ID" value="NZ_JAKRVY010000024.1"/>
</dbReference>
<dbReference type="Pfam" id="PF25858">
    <property type="entry name" value="DUF7958"/>
    <property type="match status" value="1"/>
</dbReference>
<reference evidence="2 3" key="1">
    <citation type="journal article" date="2022" name="Syst. Appl. Microbiol.">
        <title>Natronocalculus amylovorans gen. nov., sp. nov., and Natranaeroarchaeum aerophilus sp. nov., dominant culturable amylolytic natronoarchaea from hypersaline soda lakes in southwestern Siberia.</title>
        <authorList>
            <person name="Sorokin D.Y."/>
            <person name="Elcheninov A.G."/>
            <person name="Khizhniak T.V."/>
            <person name="Koenen M."/>
            <person name="Bale N.J."/>
            <person name="Damste J.S.S."/>
            <person name="Kublanov I.V."/>
        </authorList>
    </citation>
    <scope>NUCLEOTIDE SEQUENCE [LARGE SCALE GENOMIC DNA]</scope>
    <source>
        <strain evidence="2 3">AArc-St1-1</strain>
    </source>
</reference>
<organism evidence="2 3">
    <name type="scientific">Natranaeroarchaeum aerophilus</name>
    <dbReference type="NCBI Taxonomy" id="2917711"/>
    <lineage>
        <taxon>Archaea</taxon>
        <taxon>Methanobacteriati</taxon>
        <taxon>Methanobacteriota</taxon>
        <taxon>Stenosarchaea group</taxon>
        <taxon>Halobacteria</taxon>
        <taxon>Halobacteriales</taxon>
        <taxon>Natronoarchaeaceae</taxon>
        <taxon>Natranaeroarchaeum</taxon>
    </lineage>
</organism>
<keyword evidence="3" id="KW-1185">Reference proteome</keyword>
<dbReference type="EMBL" id="JAKRVY010000024">
    <property type="protein sequence ID" value="MCL9815308.1"/>
    <property type="molecule type" value="Genomic_DNA"/>
</dbReference>
<evidence type="ECO:0000313" key="3">
    <source>
        <dbReference type="Proteomes" id="UP001202674"/>
    </source>
</evidence>
<dbReference type="InterPro" id="IPR058264">
    <property type="entry name" value="DUF7958"/>
</dbReference>
<evidence type="ECO:0000313" key="2">
    <source>
        <dbReference type="EMBL" id="MCL9815308.1"/>
    </source>
</evidence>
<feature type="region of interest" description="Disordered" evidence="1">
    <location>
        <begin position="34"/>
        <end position="60"/>
    </location>
</feature>
<name>A0AAE3K6S6_9EURY</name>
<dbReference type="Proteomes" id="UP001202674">
    <property type="component" value="Unassembled WGS sequence"/>
</dbReference>
<protein>
    <submittedName>
        <fullName evidence="2">Uncharacterized protein</fullName>
    </submittedName>
</protein>
<evidence type="ECO:0000256" key="1">
    <source>
        <dbReference type="SAM" id="MobiDB-lite"/>
    </source>
</evidence>
<accession>A0AAE3K6S6</accession>
<gene>
    <name evidence="2" type="ORF">AArcSt11_16790</name>
</gene>
<proteinExistence type="predicted"/>
<sequence>MKGEIAGEDDEGIGVTVIDNNEVEHHIAMDFDGRIEAQGQDGYPSNPKERTNQEDESFSQARRYAKYHVYREKGYDTVPNTENPDRIAAALLALIDLSDDQFDEYFGTLYEQAASHDRADVVPPLDLPQEVYNEEFLIYKQNVYLEEDLEAIQDEIARPATEVLGEQNLDALASASGDGLISKAASLVGGGSNDDTDTTEIPGPDLTIEGVSGIDTMYYEDTNEERTIEGEDPFDRDPDARLEIVPTSYDRDRFRFHVGHNLVCQIRDCFIGMGLEPPEPYRVLGHGKYKYTGKYRHFDFYEPYFDHDARISGYVSPV</sequence>
<dbReference type="AlphaFoldDB" id="A0AAE3K6S6"/>
<comment type="caution">
    <text evidence="2">The sequence shown here is derived from an EMBL/GenBank/DDBJ whole genome shotgun (WGS) entry which is preliminary data.</text>
</comment>